<dbReference type="Proteomes" id="UP000278746">
    <property type="component" value="Unassembled WGS sequence"/>
</dbReference>
<keyword evidence="1" id="KW-0677">Repeat</keyword>
<dbReference type="PANTHER" id="PTHR45586:SF1">
    <property type="entry name" value="LIPOPOLYSACCHARIDE ASSEMBLY PROTEIN B"/>
    <property type="match status" value="1"/>
</dbReference>
<dbReference type="Gene3D" id="1.25.40.10">
    <property type="entry name" value="Tetratricopeptide repeat domain"/>
    <property type="match status" value="3"/>
</dbReference>
<dbReference type="Pfam" id="PF13181">
    <property type="entry name" value="TPR_8"/>
    <property type="match status" value="1"/>
</dbReference>
<dbReference type="SMART" id="SM00028">
    <property type="entry name" value="TPR"/>
    <property type="match status" value="6"/>
</dbReference>
<dbReference type="AlphaFoldDB" id="A0A3M7TQ23"/>
<dbReference type="Pfam" id="PF14559">
    <property type="entry name" value="TPR_19"/>
    <property type="match status" value="1"/>
</dbReference>
<sequence>MGAQFVRNINVNEKKGQVIPFLQDGAYYYKKGIEAYQNRNINQAAHYIKRALRLEPEEPVFLCQMAIVMSEKGHFEEANELLEKVINEIDENMAECYFFLANNLAHAGDFDIAVKHLKTYLKLDPKGEFAEDATTLLEMLEDDEEELDDVEETEEQLAHSRLERAADLLDRGQFDEAEREVTTSLSEEPKQWDLYAYMAEAMFYQGEKEQALDIVADLLQKEDKNFLAQCNAAVFLKETGDIAWEQMASGLRVMRPMNDWYGYHLAKTWFFLGDYHEAYDWFKRLYQRHTFSKRPRFYHQMALTAWMAGDKERARQLWKRVTQFDHHQKKLAEWCMDKVIQGAKPERSWFYYRMPESEQE</sequence>
<keyword evidence="6" id="KW-1185">Reference proteome</keyword>
<proteinExistence type="predicted"/>
<evidence type="ECO:0000256" key="4">
    <source>
        <dbReference type="SAM" id="Coils"/>
    </source>
</evidence>
<feature type="repeat" description="TPR" evidence="3">
    <location>
        <begin position="25"/>
        <end position="58"/>
    </location>
</feature>
<feature type="coiled-coil region" evidence="4">
    <location>
        <begin position="130"/>
        <end position="160"/>
    </location>
</feature>
<dbReference type="PROSITE" id="PS50005">
    <property type="entry name" value="TPR"/>
    <property type="match status" value="2"/>
</dbReference>
<dbReference type="OrthoDB" id="600613at2"/>
<dbReference type="EMBL" id="RHIB01000002">
    <property type="protein sequence ID" value="RNA67511.1"/>
    <property type="molecule type" value="Genomic_DNA"/>
</dbReference>
<dbReference type="PANTHER" id="PTHR45586">
    <property type="entry name" value="TPR REPEAT-CONTAINING PROTEIN PA4667"/>
    <property type="match status" value="1"/>
</dbReference>
<name>A0A3M7TQ23_9BACI</name>
<dbReference type="InterPro" id="IPR051012">
    <property type="entry name" value="CellSynth/LPSAsmb/PSIAsmb"/>
</dbReference>
<dbReference type="SUPFAM" id="SSF48452">
    <property type="entry name" value="TPR-like"/>
    <property type="match status" value="2"/>
</dbReference>
<evidence type="ECO:0000256" key="2">
    <source>
        <dbReference type="ARBA" id="ARBA00022803"/>
    </source>
</evidence>
<organism evidence="5 6">
    <name type="scientific">Alteribacter keqinensis</name>
    <dbReference type="NCBI Taxonomy" id="2483800"/>
    <lineage>
        <taxon>Bacteria</taxon>
        <taxon>Bacillati</taxon>
        <taxon>Bacillota</taxon>
        <taxon>Bacilli</taxon>
        <taxon>Bacillales</taxon>
        <taxon>Bacillaceae</taxon>
        <taxon>Alteribacter</taxon>
    </lineage>
</organism>
<dbReference type="InterPro" id="IPR019734">
    <property type="entry name" value="TPR_rpt"/>
</dbReference>
<evidence type="ECO:0000313" key="6">
    <source>
        <dbReference type="Proteomes" id="UP000278746"/>
    </source>
</evidence>
<evidence type="ECO:0000256" key="1">
    <source>
        <dbReference type="ARBA" id="ARBA00022737"/>
    </source>
</evidence>
<evidence type="ECO:0000313" key="5">
    <source>
        <dbReference type="EMBL" id="RNA67511.1"/>
    </source>
</evidence>
<evidence type="ECO:0000256" key="3">
    <source>
        <dbReference type="PROSITE-ProRule" id="PRU00339"/>
    </source>
</evidence>
<evidence type="ECO:0008006" key="7">
    <source>
        <dbReference type="Google" id="ProtNLM"/>
    </source>
</evidence>
<keyword evidence="2 3" id="KW-0802">TPR repeat</keyword>
<keyword evidence="4" id="KW-0175">Coiled coil</keyword>
<dbReference type="GO" id="GO:0042802">
    <property type="term" value="F:identical protein binding"/>
    <property type="evidence" value="ECO:0007669"/>
    <property type="project" value="InterPro"/>
</dbReference>
<dbReference type="InterPro" id="IPR011717">
    <property type="entry name" value="TPR-4"/>
</dbReference>
<comment type="caution">
    <text evidence="5">The sequence shown here is derived from an EMBL/GenBank/DDBJ whole genome shotgun (WGS) entry which is preliminary data.</text>
</comment>
<feature type="repeat" description="TPR" evidence="3">
    <location>
        <begin position="94"/>
        <end position="127"/>
    </location>
</feature>
<accession>A0A3M7TQ23</accession>
<reference evidence="5 6" key="1">
    <citation type="submission" date="2018-10" db="EMBL/GenBank/DDBJ databases">
        <title>Bacillus Keqinensis sp. nov., a moderately halophilic bacterium isolated from a saline-alkaline lake.</title>
        <authorList>
            <person name="Wang H."/>
        </authorList>
    </citation>
    <scope>NUCLEOTIDE SEQUENCE [LARGE SCALE GENOMIC DNA]</scope>
    <source>
        <strain evidence="5 6">KQ-3</strain>
    </source>
</reference>
<protein>
    <recommendedName>
        <fullName evidence="7">Tetratricopeptide repeat protein</fullName>
    </recommendedName>
</protein>
<dbReference type="InterPro" id="IPR011990">
    <property type="entry name" value="TPR-like_helical_dom_sf"/>
</dbReference>
<gene>
    <name evidence="5" type="ORF">EBO34_12325</name>
</gene>
<dbReference type="Pfam" id="PF07721">
    <property type="entry name" value="TPR_4"/>
    <property type="match status" value="1"/>
</dbReference>